<dbReference type="InterPro" id="IPR010016">
    <property type="entry name" value="PxpB"/>
</dbReference>
<dbReference type="SUPFAM" id="SSF160467">
    <property type="entry name" value="PH0987 N-terminal domain-like"/>
    <property type="match status" value="1"/>
</dbReference>
<sequence>MTGGPLPRHGPGDARPAQAPEHRPPAGPERAHPGDARPAETPEHRPEGAGAPLGADETHGQSASLPAETPAETPAGGARGRGEPIRRAGEHALLVETGSLEVSHRLDALLREGRPAGVVEIVPGPATVLVVAPGADLSRLRSRLSLLLGTAREAGAGSPAARRTVTVPVVYDGADLDDVAALSGLSAGEVVERHTRRELVVGWLGFAPGFAYLTGLDPVLHVPRLPTPRTSVPAGSVAIAGPYSAVYPSASPGGWRLLGRSLMAVWDVSADPPAVLTPGTRVRFQAVTGP</sequence>
<evidence type="ECO:0000259" key="5">
    <source>
        <dbReference type="SMART" id="SM00796"/>
    </source>
</evidence>
<comment type="caution">
    <text evidence="6">The sequence shown here is derived from an EMBL/GenBank/DDBJ whole genome shotgun (WGS) entry which is preliminary data.</text>
</comment>
<reference evidence="6 7" key="1">
    <citation type="submission" date="2023-07" db="EMBL/GenBank/DDBJ databases">
        <title>Sequencing the genomes of 1000 actinobacteria strains.</title>
        <authorList>
            <person name="Klenk H.-P."/>
        </authorList>
    </citation>
    <scope>NUCLEOTIDE SEQUENCE [LARGE SCALE GENOMIC DNA]</scope>
    <source>
        <strain evidence="6 7">DSM 44109</strain>
    </source>
</reference>
<keyword evidence="6" id="KW-0649">Protein kinase inhibitor</keyword>
<evidence type="ECO:0000313" key="6">
    <source>
        <dbReference type="EMBL" id="MDP9866325.1"/>
    </source>
</evidence>
<keyword evidence="1" id="KW-0547">Nucleotide-binding</keyword>
<name>A0ABT9RAP7_9ACTN</name>
<dbReference type="EMBL" id="JAUSRB010000002">
    <property type="protein sequence ID" value="MDP9866325.1"/>
    <property type="molecule type" value="Genomic_DNA"/>
</dbReference>
<feature type="region of interest" description="Disordered" evidence="4">
    <location>
        <begin position="1"/>
        <end position="83"/>
    </location>
</feature>
<feature type="domain" description="Carboxyltransferase" evidence="5">
    <location>
        <begin position="83"/>
        <end position="276"/>
    </location>
</feature>
<dbReference type="InterPro" id="IPR003833">
    <property type="entry name" value="CT_C_D"/>
</dbReference>
<dbReference type="PANTHER" id="PTHR34698:SF2">
    <property type="entry name" value="5-OXOPROLINASE SUBUNIT B"/>
    <property type="match status" value="1"/>
</dbReference>
<evidence type="ECO:0000313" key="7">
    <source>
        <dbReference type="Proteomes" id="UP001230426"/>
    </source>
</evidence>
<dbReference type="GO" id="GO:0004860">
    <property type="term" value="F:protein kinase inhibitor activity"/>
    <property type="evidence" value="ECO:0007669"/>
    <property type="project" value="UniProtKB-KW"/>
</dbReference>
<dbReference type="SMART" id="SM00796">
    <property type="entry name" value="AHS1"/>
    <property type="match status" value="1"/>
</dbReference>
<dbReference type="InterPro" id="IPR029000">
    <property type="entry name" value="Cyclophilin-like_dom_sf"/>
</dbReference>
<dbReference type="PANTHER" id="PTHR34698">
    <property type="entry name" value="5-OXOPROLINASE SUBUNIT B"/>
    <property type="match status" value="1"/>
</dbReference>
<dbReference type="Proteomes" id="UP001230426">
    <property type="component" value="Unassembled WGS sequence"/>
</dbReference>
<protein>
    <submittedName>
        <fullName evidence="6">KipI family sensor histidine kinase inhibitor</fullName>
    </submittedName>
</protein>
<gene>
    <name evidence="6" type="ORF">J2S55_005591</name>
</gene>
<dbReference type="Gene3D" id="2.40.100.10">
    <property type="entry name" value="Cyclophilin-like"/>
    <property type="match status" value="1"/>
</dbReference>
<dbReference type="Gene3D" id="3.30.1360.40">
    <property type="match status" value="1"/>
</dbReference>
<keyword evidence="2" id="KW-0378">Hydrolase</keyword>
<proteinExistence type="predicted"/>
<accession>A0ABT9RAP7</accession>
<dbReference type="SUPFAM" id="SSF50891">
    <property type="entry name" value="Cyclophilin-like"/>
    <property type="match status" value="1"/>
</dbReference>
<dbReference type="Pfam" id="PF02682">
    <property type="entry name" value="CT_C_D"/>
    <property type="match status" value="1"/>
</dbReference>
<evidence type="ECO:0000256" key="3">
    <source>
        <dbReference type="ARBA" id="ARBA00022840"/>
    </source>
</evidence>
<evidence type="ECO:0000256" key="2">
    <source>
        <dbReference type="ARBA" id="ARBA00022801"/>
    </source>
</evidence>
<dbReference type="RefSeq" id="WP_306866851.1">
    <property type="nucleotide sequence ID" value="NZ_JAUSRB010000002.1"/>
</dbReference>
<evidence type="ECO:0000256" key="1">
    <source>
        <dbReference type="ARBA" id="ARBA00022741"/>
    </source>
</evidence>
<keyword evidence="7" id="KW-1185">Reference proteome</keyword>
<organism evidence="6 7">
    <name type="scientific">Streptosporangium brasiliense</name>
    <dbReference type="NCBI Taxonomy" id="47480"/>
    <lineage>
        <taxon>Bacteria</taxon>
        <taxon>Bacillati</taxon>
        <taxon>Actinomycetota</taxon>
        <taxon>Actinomycetes</taxon>
        <taxon>Streptosporangiales</taxon>
        <taxon>Streptosporangiaceae</taxon>
        <taxon>Streptosporangium</taxon>
    </lineage>
</organism>
<feature type="compositionally biased region" description="Basic and acidic residues" evidence="4">
    <location>
        <begin position="20"/>
        <end position="47"/>
    </location>
</feature>
<keyword evidence="3" id="KW-0067">ATP-binding</keyword>
<evidence type="ECO:0000256" key="4">
    <source>
        <dbReference type="SAM" id="MobiDB-lite"/>
    </source>
</evidence>